<gene>
    <name evidence="4" type="primary">Upf1</name>
    <name evidence="4" type="ORF">SPIL2461_LOCUS5749</name>
</gene>
<evidence type="ECO:0000313" key="5">
    <source>
        <dbReference type="Proteomes" id="UP000649617"/>
    </source>
</evidence>
<keyword evidence="2" id="KW-1133">Transmembrane helix</keyword>
<feature type="transmembrane region" description="Helical" evidence="2">
    <location>
        <begin position="222"/>
        <end position="244"/>
    </location>
</feature>
<evidence type="ECO:0000256" key="1">
    <source>
        <dbReference type="SAM" id="MobiDB-lite"/>
    </source>
</evidence>
<feature type="region of interest" description="Disordered" evidence="1">
    <location>
        <begin position="108"/>
        <end position="129"/>
    </location>
</feature>
<proteinExistence type="predicted"/>
<protein>
    <submittedName>
        <fullName evidence="4">Upf1 protein</fullName>
    </submittedName>
</protein>
<evidence type="ECO:0000313" key="4">
    <source>
        <dbReference type="EMBL" id="CAE7266151.1"/>
    </source>
</evidence>
<feature type="region of interest" description="Disordered" evidence="1">
    <location>
        <begin position="49"/>
        <end position="93"/>
    </location>
</feature>
<keyword evidence="2" id="KW-0812">Transmembrane</keyword>
<reference evidence="4" key="1">
    <citation type="submission" date="2021-02" db="EMBL/GenBank/DDBJ databases">
        <authorList>
            <person name="Dougan E. K."/>
            <person name="Rhodes N."/>
            <person name="Thang M."/>
            <person name="Chan C."/>
        </authorList>
    </citation>
    <scope>NUCLEOTIDE SEQUENCE</scope>
</reference>
<keyword evidence="2" id="KW-0472">Membrane</keyword>
<dbReference type="AlphaFoldDB" id="A0A812MXX7"/>
<keyword evidence="3" id="KW-0732">Signal</keyword>
<dbReference type="Proteomes" id="UP000649617">
    <property type="component" value="Unassembled WGS sequence"/>
</dbReference>
<feature type="signal peptide" evidence="3">
    <location>
        <begin position="1"/>
        <end position="19"/>
    </location>
</feature>
<evidence type="ECO:0000256" key="2">
    <source>
        <dbReference type="SAM" id="Phobius"/>
    </source>
</evidence>
<dbReference type="EMBL" id="CAJNIZ010008324">
    <property type="protein sequence ID" value="CAE7266151.1"/>
    <property type="molecule type" value="Genomic_DNA"/>
</dbReference>
<evidence type="ECO:0000256" key="3">
    <source>
        <dbReference type="SAM" id="SignalP"/>
    </source>
</evidence>
<accession>A0A812MXX7</accession>
<keyword evidence="5" id="KW-1185">Reference proteome</keyword>
<comment type="caution">
    <text evidence="4">The sequence shown here is derived from an EMBL/GenBank/DDBJ whole genome shotgun (WGS) entry which is preliminary data.</text>
</comment>
<feature type="transmembrane region" description="Helical" evidence="2">
    <location>
        <begin position="428"/>
        <end position="453"/>
    </location>
</feature>
<dbReference type="OrthoDB" id="10457619at2759"/>
<organism evidence="4 5">
    <name type="scientific">Symbiodinium pilosum</name>
    <name type="common">Dinoflagellate</name>
    <dbReference type="NCBI Taxonomy" id="2952"/>
    <lineage>
        <taxon>Eukaryota</taxon>
        <taxon>Sar</taxon>
        <taxon>Alveolata</taxon>
        <taxon>Dinophyceae</taxon>
        <taxon>Suessiales</taxon>
        <taxon>Symbiodiniaceae</taxon>
        <taxon>Symbiodinium</taxon>
    </lineage>
</organism>
<name>A0A812MXX7_SYMPI</name>
<sequence length="492" mass="55326">MTEVSVRSLWLLGLGLGSALEDARIMRSASKHPEVSNLAVSMQVTSDGSVVSRPAHHLATSNQALRETDRRSSRAAPEALQAAHPHRDYDPRAEEKAWHELEDKGTVGDIEDLPLMSGSHESWDGSSGPRLKPHSFDWDLLSPEKWTSTLSSPELEGQRQEVQDAAEERRAAGRLIRNVDASWLATLVRLGEGVGPITYSRSPGAHQSLNRELRQRLVAQDIAVICLLSFVLGVAVWVSCLGVYQFADDPSQVLFYTDPKYTQHRILCASADQESFLEAFNTQPHRATLRLIGRRCQPRTSRRFCDFFQGSSASALARFSRRFMPGRRRPVADADVIFDVSLDLSSFISGEGHLASPEEGRKLEGHLGSSNPLQVLVLRKRVLWANWEDMATNIKQKLRGMGFHGDVEVRFDSQEDMRIYRNSRWQNFVRAPVTHMLSVLSGIGMLFWVPYLYCRSDVVVVESNFQIQVDVHRYWEMLSEGLDVSEGFRAGL</sequence>
<feature type="chain" id="PRO_5032482135" evidence="3">
    <location>
        <begin position="20"/>
        <end position="492"/>
    </location>
</feature>